<proteinExistence type="predicted"/>
<reference evidence="2" key="1">
    <citation type="journal article" date="2006" name="BMC Genomics">
        <title>Phylogenomic analysis of the GIY-YIG nuclease superfamily.</title>
        <authorList>
            <person name="Dunin-Horkawicz S."/>
            <person name="Feder M."/>
            <person name="Bujnicki J.M."/>
        </authorList>
    </citation>
    <scope>NUCLEOTIDE SEQUENCE</scope>
</reference>
<dbReference type="AlphaFoldDB" id="A0A8B6XBK6"/>
<evidence type="ECO:0000313" key="2">
    <source>
        <dbReference type="RefSeq" id="WP_211238064.1"/>
    </source>
</evidence>
<protein>
    <submittedName>
        <fullName evidence="2">GIY-YIG nuclease family protein</fullName>
    </submittedName>
</protein>
<name>A0A8B6XBK6_9BURK</name>
<reference evidence="2" key="2">
    <citation type="submission" date="2025-08" db="UniProtKB">
        <authorList>
            <consortium name="RefSeq"/>
        </authorList>
    </citation>
    <scope>IDENTIFICATION</scope>
</reference>
<evidence type="ECO:0000313" key="1">
    <source>
        <dbReference type="Proteomes" id="UP000675920"/>
    </source>
</evidence>
<keyword evidence="1" id="KW-1185">Reference proteome</keyword>
<dbReference type="SUPFAM" id="SSF82771">
    <property type="entry name" value="GIY-YIG endonuclease"/>
    <property type="match status" value="1"/>
</dbReference>
<dbReference type="Proteomes" id="UP000675920">
    <property type="component" value="Unplaced"/>
</dbReference>
<dbReference type="RefSeq" id="WP_211238064.1">
    <property type="nucleotide sequence ID" value="NZ_AXWS01000008.1"/>
</dbReference>
<dbReference type="CDD" id="cd10446">
    <property type="entry name" value="GIY-YIG_unchar_1"/>
    <property type="match status" value="1"/>
</dbReference>
<dbReference type="InterPro" id="IPR035901">
    <property type="entry name" value="GIY-YIG_endonuc_sf"/>
</dbReference>
<accession>A0A8B6XBK6</accession>
<sequence>MISPPMRLFDFLRLLDPAVTPEHTKLHLATGNGEDHPLDVYLGGWFDEWQRWQSRRNFERPRVLSLIQLPAPGQWLFAGVYASLGHAWHDERAMYAYEMEELTSCREMSGRLVARFERPGRQSYLNAETWAEALLLDHVRAERLTIADFPGFRAVDLSKEQLDIVTSQALDSWKAALSSVAGVYLISDAGSGKRYVGSACGEGGIWQRWCDYAATGHGGNVELVRLLAAEGLQRAWQFRFSILEIADIHDSQESILARESHWKSVLMTRRFGLNAN</sequence>
<dbReference type="Gene3D" id="3.40.1440.10">
    <property type="entry name" value="GIY-YIG endonuclease"/>
    <property type="match status" value="1"/>
</dbReference>
<organism evidence="1 2">
    <name type="scientific">Derxia gummosa DSM 723</name>
    <dbReference type="NCBI Taxonomy" id="1121388"/>
    <lineage>
        <taxon>Bacteria</taxon>
        <taxon>Pseudomonadati</taxon>
        <taxon>Pseudomonadota</taxon>
        <taxon>Betaproteobacteria</taxon>
        <taxon>Burkholderiales</taxon>
        <taxon>Alcaligenaceae</taxon>
        <taxon>Derxia</taxon>
    </lineage>
</organism>